<feature type="transmembrane region" description="Helical" evidence="1">
    <location>
        <begin position="21"/>
        <end position="43"/>
    </location>
</feature>
<reference evidence="2 3" key="1">
    <citation type="submission" date="2018-08" db="EMBL/GenBank/DDBJ databases">
        <title>Henriciella mobilis sp. nov., isolated from seawater.</title>
        <authorList>
            <person name="Cheng H."/>
            <person name="Wu Y.-H."/>
            <person name="Xu X.-W."/>
            <person name="Guo L.-L."/>
        </authorList>
    </citation>
    <scope>NUCLEOTIDE SEQUENCE [LARGE SCALE GENOMIC DNA]</scope>
    <source>
        <strain evidence="2 3">JN25</strain>
    </source>
</reference>
<keyword evidence="1" id="KW-0472">Membrane</keyword>
<name>A0A399RJY8_9PROT</name>
<accession>A0A399RJY8</accession>
<evidence type="ECO:0000256" key="1">
    <source>
        <dbReference type="SAM" id="Phobius"/>
    </source>
</evidence>
<protein>
    <submittedName>
        <fullName evidence="2">Uncharacterized protein</fullName>
    </submittedName>
</protein>
<keyword evidence="1" id="KW-1133">Transmembrane helix</keyword>
<comment type="caution">
    <text evidence="2">The sequence shown here is derived from an EMBL/GenBank/DDBJ whole genome shotgun (WGS) entry which is preliminary data.</text>
</comment>
<dbReference type="EMBL" id="QWFX01000006">
    <property type="protein sequence ID" value="RIJ30059.1"/>
    <property type="molecule type" value="Genomic_DNA"/>
</dbReference>
<gene>
    <name evidence="2" type="ORF">D1223_05230</name>
</gene>
<dbReference type="Proteomes" id="UP000266385">
    <property type="component" value="Unassembled WGS sequence"/>
</dbReference>
<evidence type="ECO:0000313" key="2">
    <source>
        <dbReference type="EMBL" id="RIJ30059.1"/>
    </source>
</evidence>
<evidence type="ECO:0000313" key="3">
    <source>
        <dbReference type="Proteomes" id="UP000266385"/>
    </source>
</evidence>
<proteinExistence type="predicted"/>
<keyword evidence="1" id="KW-0812">Transmembrane</keyword>
<sequence>MSAEPERTVMFDARSSTQKGLGLGFGLGVTGLVAALFFGALYAPSLTGPGKSVVEAEASASTPSDSVLDSAFSDEATRTYIRKLRRTFPSAAADLETSIRRALRRDADEVELGLIVLQAGVKEIAGSVDRLARADVRYFDSIVDLSQAQLDALQRSGAPYCMGNDLMMFAGLSEQQLYRTIFDRVGHGAGLYEYALGVNGILLDAIQDARTSPKSYGPLTHDDQQSLQALGLALVTHPQIVMLLTTEGKTRSEMDSVLADTNFCSLTTDILDKVEALPAETRGRLWAEALYQVSSGRWRYTLYRYTGY</sequence>
<dbReference type="AlphaFoldDB" id="A0A399RJY8"/>
<organism evidence="2 3">
    <name type="scientific">Henriciella mobilis</name>
    <dbReference type="NCBI Taxonomy" id="2305467"/>
    <lineage>
        <taxon>Bacteria</taxon>
        <taxon>Pseudomonadati</taxon>
        <taxon>Pseudomonadota</taxon>
        <taxon>Alphaproteobacteria</taxon>
        <taxon>Hyphomonadales</taxon>
        <taxon>Hyphomonadaceae</taxon>
        <taxon>Henriciella</taxon>
    </lineage>
</organism>
<keyword evidence="3" id="KW-1185">Reference proteome</keyword>